<sequence>MQTLDRAHLFLLEKNTGIAHAQNIGIEYAEKNNFTKIFFFDQDSTIDSSYLKKQTQTFSCIKAQQPNLAALGPAFVDKQHGFHYKIVNIDRYGRRTKIDTQHLEKPFAASLIISSGSLVAADALRAIGPMDERFFIDYVDTEWCLRAQAKGYSIYVNPQVQMLHSIGDNSLKLLKWRVPVHSAFRRYYRIRNAFFLLKMPHVPTLLAVREIAFNLVHQMVLILFGQNKMGYVSSLWRGLKDGLNGKY</sequence>
<dbReference type="InterPro" id="IPR029044">
    <property type="entry name" value="Nucleotide-diphossugar_trans"/>
</dbReference>
<dbReference type="InterPro" id="IPR006446">
    <property type="entry name" value="RhaTrfase"/>
</dbReference>
<dbReference type="SUPFAM" id="SSF53448">
    <property type="entry name" value="Nucleotide-diphospho-sugar transferases"/>
    <property type="match status" value="1"/>
</dbReference>
<protein>
    <submittedName>
        <fullName evidence="4">dTDP-rhamnosyl transferase RfbF</fullName>
    </submittedName>
</protein>
<name>A0ABQ3HBL2_9NEIS</name>
<comment type="similarity">
    <text evidence="1">Belongs to the glycosyltransferase 2 family.</text>
</comment>
<dbReference type="Gene3D" id="3.90.550.10">
    <property type="entry name" value="Spore Coat Polysaccharide Biosynthesis Protein SpsA, Chain A"/>
    <property type="match status" value="1"/>
</dbReference>
<dbReference type="EMBL" id="BMYP01000024">
    <property type="protein sequence ID" value="GHD78402.1"/>
    <property type="molecule type" value="Genomic_DNA"/>
</dbReference>
<proteinExistence type="inferred from homology"/>
<dbReference type="CDD" id="cd02526">
    <property type="entry name" value="GT2_RfbF_like"/>
    <property type="match status" value="1"/>
</dbReference>
<dbReference type="PANTHER" id="PTHR43179">
    <property type="entry name" value="RHAMNOSYLTRANSFERASE WBBL"/>
    <property type="match status" value="1"/>
</dbReference>
<evidence type="ECO:0000313" key="4">
    <source>
        <dbReference type="EMBL" id="GHD78402.1"/>
    </source>
</evidence>
<keyword evidence="3 4" id="KW-0808">Transferase</keyword>
<accession>A0ABQ3HBL2</accession>
<reference evidence="5" key="1">
    <citation type="journal article" date="2019" name="Int. J. Syst. Evol. Microbiol.">
        <title>The Global Catalogue of Microorganisms (GCM) 10K type strain sequencing project: providing services to taxonomists for standard genome sequencing and annotation.</title>
        <authorList>
            <consortium name="The Broad Institute Genomics Platform"/>
            <consortium name="The Broad Institute Genome Sequencing Center for Infectious Disease"/>
            <person name="Wu L."/>
            <person name="Ma J."/>
        </authorList>
    </citation>
    <scope>NUCLEOTIDE SEQUENCE [LARGE SCALE GENOMIC DNA]</scope>
    <source>
        <strain evidence="5">KCTC 23713</strain>
    </source>
</reference>
<dbReference type="NCBIfam" id="TIGR01556">
    <property type="entry name" value="rhamnosyltran"/>
    <property type="match status" value="1"/>
</dbReference>
<comment type="caution">
    <text evidence="4">The sequence shown here is derived from an EMBL/GenBank/DDBJ whole genome shotgun (WGS) entry which is preliminary data.</text>
</comment>
<dbReference type="Proteomes" id="UP000662678">
    <property type="component" value="Unassembled WGS sequence"/>
</dbReference>
<gene>
    <name evidence="4" type="primary">rfbF</name>
    <name evidence="4" type="ORF">GCM10011419_20480</name>
</gene>
<dbReference type="PANTHER" id="PTHR43179:SF12">
    <property type="entry name" value="GALACTOFURANOSYLTRANSFERASE GLFT2"/>
    <property type="match status" value="1"/>
</dbReference>
<evidence type="ECO:0000256" key="3">
    <source>
        <dbReference type="ARBA" id="ARBA00022679"/>
    </source>
</evidence>
<keyword evidence="2" id="KW-0328">Glycosyltransferase</keyword>
<evidence type="ECO:0000256" key="1">
    <source>
        <dbReference type="ARBA" id="ARBA00006739"/>
    </source>
</evidence>
<evidence type="ECO:0000256" key="2">
    <source>
        <dbReference type="ARBA" id="ARBA00022676"/>
    </source>
</evidence>
<keyword evidence="5" id="KW-1185">Reference proteome</keyword>
<dbReference type="GO" id="GO:0016740">
    <property type="term" value="F:transferase activity"/>
    <property type="evidence" value="ECO:0007669"/>
    <property type="project" value="UniProtKB-KW"/>
</dbReference>
<organism evidence="4 5">
    <name type="scientific">Vogesella fluminis</name>
    <dbReference type="NCBI Taxonomy" id="1069161"/>
    <lineage>
        <taxon>Bacteria</taxon>
        <taxon>Pseudomonadati</taxon>
        <taxon>Pseudomonadota</taxon>
        <taxon>Betaproteobacteria</taxon>
        <taxon>Neisseriales</taxon>
        <taxon>Chromobacteriaceae</taxon>
        <taxon>Vogesella</taxon>
    </lineage>
</organism>
<evidence type="ECO:0000313" key="5">
    <source>
        <dbReference type="Proteomes" id="UP000662678"/>
    </source>
</evidence>